<keyword evidence="2" id="KW-0677">Repeat</keyword>
<dbReference type="GO" id="GO:0002764">
    <property type="term" value="P:immune response-regulating signaling pathway"/>
    <property type="evidence" value="ECO:0007669"/>
    <property type="project" value="TreeGrafter"/>
</dbReference>
<feature type="signal peptide" evidence="6">
    <location>
        <begin position="1"/>
        <end position="18"/>
    </location>
</feature>
<evidence type="ECO:0000256" key="6">
    <source>
        <dbReference type="SAM" id="SignalP"/>
    </source>
</evidence>
<dbReference type="RefSeq" id="XP_020029843.1">
    <property type="nucleotide sequence ID" value="XM_020174254.1"/>
</dbReference>
<dbReference type="SUPFAM" id="SSF48726">
    <property type="entry name" value="Immunoglobulin"/>
    <property type="match status" value="2"/>
</dbReference>
<evidence type="ECO:0000256" key="1">
    <source>
        <dbReference type="ARBA" id="ARBA00022729"/>
    </source>
</evidence>
<keyword evidence="8 9" id="KW-0472">Membrane</keyword>
<dbReference type="InterPro" id="IPR050412">
    <property type="entry name" value="Ig-like_Receptors_ImmuneReg"/>
</dbReference>
<evidence type="ECO:0000256" key="5">
    <source>
        <dbReference type="ARBA" id="ARBA00023319"/>
    </source>
</evidence>
<dbReference type="GO" id="GO:0005886">
    <property type="term" value="C:plasma membrane"/>
    <property type="evidence" value="ECO:0007669"/>
    <property type="project" value="TreeGrafter"/>
</dbReference>
<gene>
    <name evidence="8 9" type="primary">Vstm1</name>
</gene>
<dbReference type="KEGG" id="ccan:109693146"/>
<feature type="chain" id="PRO_5044665211" evidence="6">
    <location>
        <begin position="19"/>
        <end position="236"/>
    </location>
</feature>
<evidence type="ECO:0000313" key="9">
    <source>
        <dbReference type="RefSeq" id="XP_020029843.1"/>
    </source>
</evidence>
<feature type="domain" description="Ig-like" evidence="7">
    <location>
        <begin position="29"/>
        <end position="96"/>
    </location>
</feature>
<keyword evidence="1 6" id="KW-0732">Signal</keyword>
<dbReference type="PANTHER" id="PTHR11738:SF180">
    <property type="entry name" value="V-SET AND TRANSMEMBRANE DOMAIN-CONTAINING PROTEIN 1"/>
    <property type="match status" value="1"/>
</dbReference>
<proteinExistence type="predicted"/>
<keyword evidence="3" id="KW-1015">Disulfide bond</keyword>
<evidence type="ECO:0000313" key="8">
    <source>
        <dbReference type="RefSeq" id="XP_020029842.1"/>
    </source>
</evidence>
<evidence type="ECO:0000256" key="4">
    <source>
        <dbReference type="ARBA" id="ARBA00023180"/>
    </source>
</evidence>
<accession>A0A8B7VEG3</accession>
<evidence type="ECO:0000256" key="2">
    <source>
        <dbReference type="ARBA" id="ARBA00022737"/>
    </source>
</evidence>
<protein>
    <submittedName>
        <fullName evidence="8 9">V-set and transmembrane domain-containing protein 1</fullName>
    </submittedName>
</protein>
<dbReference type="InterPro" id="IPR013783">
    <property type="entry name" value="Ig-like_fold"/>
</dbReference>
<keyword evidence="8 9" id="KW-0812">Transmembrane</keyword>
<dbReference type="FunFam" id="2.60.40.10:FF:000049">
    <property type="entry name" value="Leukocyte immunoglobulin-like receptor subfamily B member 1"/>
    <property type="match status" value="1"/>
</dbReference>
<evidence type="ECO:0000256" key="3">
    <source>
        <dbReference type="ARBA" id="ARBA00023157"/>
    </source>
</evidence>
<dbReference type="InterPro" id="IPR007110">
    <property type="entry name" value="Ig-like_dom"/>
</dbReference>
<dbReference type="PROSITE" id="PS50835">
    <property type="entry name" value="IG_LIKE"/>
    <property type="match status" value="1"/>
</dbReference>
<dbReference type="SMART" id="SM00409">
    <property type="entry name" value="IG"/>
    <property type="match status" value="2"/>
</dbReference>
<sequence length="236" mass="26461">MGTEFLCLLYLGFCLSYGEERKDEKLPKPSLSALPSSVIQHESNVTLQCQAHFQNVTFMLGKLHDSGYQQEHSSAGNEAEFSLTDLQPEDAGDYFCAYKTAASLKWSERSQYLQLVIMGSLPKPSLSTSTDSAMTPGHRTLQCLIPYNETKCVVIALLKMGIAEPLQPEKVGRNQTDFVLWNVTSKDNGNYSCIYYQCTWPYLGSTPSRSLKIWVTDEHIEPEAPSPKTEQSHHPQ</sequence>
<dbReference type="InterPro" id="IPR036179">
    <property type="entry name" value="Ig-like_dom_sf"/>
</dbReference>
<dbReference type="PANTHER" id="PTHR11738">
    <property type="entry name" value="MHC CLASS I NK CELL RECEPTOR"/>
    <property type="match status" value="1"/>
</dbReference>
<evidence type="ECO:0000259" key="7">
    <source>
        <dbReference type="PROSITE" id="PS50835"/>
    </source>
</evidence>
<dbReference type="Pfam" id="PF13927">
    <property type="entry name" value="Ig_3"/>
    <property type="match status" value="1"/>
</dbReference>
<dbReference type="Gene3D" id="2.60.40.10">
    <property type="entry name" value="Immunoglobulins"/>
    <property type="match status" value="2"/>
</dbReference>
<dbReference type="FunFam" id="2.60.40.10:FF:000033">
    <property type="entry name" value="Killer cell immunoglobulin-like receptor"/>
    <property type="match status" value="1"/>
</dbReference>
<name>A0A8B7VEG3_CASCN</name>
<keyword evidence="5" id="KW-0393">Immunoglobulin domain</keyword>
<reference evidence="8 9" key="1">
    <citation type="submission" date="2025-04" db="UniProtKB">
        <authorList>
            <consortium name="RefSeq"/>
        </authorList>
    </citation>
    <scope>IDENTIFICATION</scope>
    <source>
        <tissue evidence="8 9">Leukocyte</tissue>
    </source>
</reference>
<dbReference type="InterPro" id="IPR003599">
    <property type="entry name" value="Ig_sub"/>
</dbReference>
<dbReference type="AlphaFoldDB" id="A0A8B7VEG3"/>
<keyword evidence="4" id="KW-0325">Glycoprotein</keyword>
<dbReference type="OrthoDB" id="9837241at2759"/>
<dbReference type="RefSeq" id="XP_020029842.1">
    <property type="nucleotide sequence ID" value="XM_020174253.1"/>
</dbReference>
<organism evidence="8">
    <name type="scientific">Castor canadensis</name>
    <name type="common">American beaver</name>
    <dbReference type="NCBI Taxonomy" id="51338"/>
    <lineage>
        <taxon>Eukaryota</taxon>
        <taxon>Metazoa</taxon>
        <taxon>Chordata</taxon>
        <taxon>Craniata</taxon>
        <taxon>Vertebrata</taxon>
        <taxon>Euteleostomi</taxon>
        <taxon>Mammalia</taxon>
        <taxon>Eutheria</taxon>
        <taxon>Euarchontoglires</taxon>
        <taxon>Glires</taxon>
        <taxon>Rodentia</taxon>
        <taxon>Castorimorpha</taxon>
        <taxon>Castoridae</taxon>
        <taxon>Castor</taxon>
    </lineage>
</organism>